<accession>A0A4V6MGG1</accession>
<comment type="caution">
    <text evidence="5">The sequence shown here is derived from an EMBL/GenBank/DDBJ whole genome shotgun (WGS) entry which is preliminary data.</text>
</comment>
<keyword evidence="6" id="KW-1185">Reference proteome</keyword>
<reference evidence="5 6" key="1">
    <citation type="submission" date="2019-02" db="EMBL/GenBank/DDBJ databases">
        <title>Sequencing the genomes of 1000 actinobacteria strains.</title>
        <authorList>
            <person name="Klenk H.-P."/>
        </authorList>
    </citation>
    <scope>NUCLEOTIDE SEQUENCE [LARGE SCALE GENOMIC DNA]</scope>
    <source>
        <strain evidence="5 6">DSM 17364</strain>
    </source>
</reference>
<keyword evidence="1" id="KW-0805">Transcription regulation</keyword>
<dbReference type="CDD" id="cd01392">
    <property type="entry name" value="HTH_LacI"/>
    <property type="match status" value="1"/>
</dbReference>
<dbReference type="Proteomes" id="UP000292685">
    <property type="component" value="Unassembled WGS sequence"/>
</dbReference>
<dbReference type="OrthoDB" id="3467214at2"/>
<dbReference type="GO" id="GO:0003700">
    <property type="term" value="F:DNA-binding transcription factor activity"/>
    <property type="evidence" value="ECO:0007669"/>
    <property type="project" value="TreeGrafter"/>
</dbReference>
<evidence type="ECO:0000256" key="2">
    <source>
        <dbReference type="ARBA" id="ARBA00023125"/>
    </source>
</evidence>
<keyword evidence="3" id="KW-0804">Transcription</keyword>
<dbReference type="CDD" id="cd06267">
    <property type="entry name" value="PBP1_LacI_sugar_binding-like"/>
    <property type="match status" value="1"/>
</dbReference>
<dbReference type="InterPro" id="IPR028082">
    <property type="entry name" value="Peripla_BP_I"/>
</dbReference>
<dbReference type="InterPro" id="IPR046335">
    <property type="entry name" value="LacI/GalR-like_sensor"/>
</dbReference>
<dbReference type="Pfam" id="PF00356">
    <property type="entry name" value="LacI"/>
    <property type="match status" value="1"/>
</dbReference>
<dbReference type="EMBL" id="SHLA01000001">
    <property type="protein sequence ID" value="RZU62546.1"/>
    <property type="molecule type" value="Genomic_DNA"/>
</dbReference>
<keyword evidence="2" id="KW-0238">DNA-binding</keyword>
<organism evidence="5 6">
    <name type="scientific">Zhihengliuella halotolerans</name>
    <dbReference type="NCBI Taxonomy" id="370736"/>
    <lineage>
        <taxon>Bacteria</taxon>
        <taxon>Bacillati</taxon>
        <taxon>Actinomycetota</taxon>
        <taxon>Actinomycetes</taxon>
        <taxon>Micrococcales</taxon>
        <taxon>Micrococcaceae</taxon>
        <taxon>Zhihengliuella</taxon>
    </lineage>
</organism>
<dbReference type="AlphaFoldDB" id="A0A4V6MGG1"/>
<dbReference type="PANTHER" id="PTHR30146">
    <property type="entry name" value="LACI-RELATED TRANSCRIPTIONAL REPRESSOR"/>
    <property type="match status" value="1"/>
</dbReference>
<evidence type="ECO:0000313" key="6">
    <source>
        <dbReference type="Proteomes" id="UP000292685"/>
    </source>
</evidence>
<sequence length="336" mass="35375">MVRRTRRATIYDVAEAAGVSKSLVSLVLRDSPHVSEARRTAVLEAIERLDYRPSQAAAALAGGSSRTVGVVIDDYTNLWFVELLRGLQDGLTSAGLRIAVSDRTLNSHIESDPLDGFLSTRVEALVLATEPTASMRIPPNMPVVVAGNRETEIPGADLAASDDRLGGRLATEHLIGLGHRHIAHVAGGGGASAQRLDGYLGAMRDAGLAPVVVTPSRATTEETGYAGTMTLLEAHPGTTAVFASNDSMAMGALAAARDRGLEVPADLSVIGYDASPLAATHLMQLTTIDSLNREIGAEVATALLSRLTEPGREPVATRLIPQLVERSTTAAPRRRL</sequence>
<evidence type="ECO:0000313" key="5">
    <source>
        <dbReference type="EMBL" id="RZU62546.1"/>
    </source>
</evidence>
<dbReference type="PROSITE" id="PS50932">
    <property type="entry name" value="HTH_LACI_2"/>
    <property type="match status" value="1"/>
</dbReference>
<evidence type="ECO:0000256" key="1">
    <source>
        <dbReference type="ARBA" id="ARBA00023015"/>
    </source>
</evidence>
<dbReference type="Gene3D" id="1.10.260.40">
    <property type="entry name" value="lambda repressor-like DNA-binding domains"/>
    <property type="match status" value="1"/>
</dbReference>
<dbReference type="InterPro" id="IPR010982">
    <property type="entry name" value="Lambda_DNA-bd_dom_sf"/>
</dbReference>
<dbReference type="Pfam" id="PF13377">
    <property type="entry name" value="Peripla_BP_3"/>
    <property type="match status" value="1"/>
</dbReference>
<dbReference type="Gene3D" id="3.40.50.2300">
    <property type="match status" value="2"/>
</dbReference>
<dbReference type="GO" id="GO:0000976">
    <property type="term" value="F:transcription cis-regulatory region binding"/>
    <property type="evidence" value="ECO:0007669"/>
    <property type="project" value="TreeGrafter"/>
</dbReference>
<dbReference type="SUPFAM" id="SSF47413">
    <property type="entry name" value="lambda repressor-like DNA-binding domains"/>
    <property type="match status" value="1"/>
</dbReference>
<proteinExistence type="predicted"/>
<dbReference type="PANTHER" id="PTHR30146:SF109">
    <property type="entry name" value="HTH-TYPE TRANSCRIPTIONAL REGULATOR GALS"/>
    <property type="match status" value="1"/>
</dbReference>
<evidence type="ECO:0000256" key="3">
    <source>
        <dbReference type="ARBA" id="ARBA00023163"/>
    </source>
</evidence>
<dbReference type="InterPro" id="IPR000843">
    <property type="entry name" value="HTH_LacI"/>
</dbReference>
<dbReference type="SMART" id="SM00354">
    <property type="entry name" value="HTH_LACI"/>
    <property type="match status" value="1"/>
</dbReference>
<name>A0A4V6MGG1_9MICC</name>
<dbReference type="SUPFAM" id="SSF53822">
    <property type="entry name" value="Periplasmic binding protein-like I"/>
    <property type="match status" value="1"/>
</dbReference>
<evidence type="ECO:0000259" key="4">
    <source>
        <dbReference type="PROSITE" id="PS50932"/>
    </source>
</evidence>
<gene>
    <name evidence="5" type="ORF">EV380_2143</name>
</gene>
<protein>
    <submittedName>
        <fullName evidence="5">LacI family transcriptional regulator</fullName>
    </submittedName>
</protein>
<feature type="domain" description="HTH lacI-type" evidence="4">
    <location>
        <begin position="8"/>
        <end position="62"/>
    </location>
</feature>